<comment type="caution">
    <text evidence="2">The sequence shown here is derived from an EMBL/GenBank/DDBJ whole genome shotgun (WGS) entry which is preliminary data.</text>
</comment>
<evidence type="ECO:0000313" key="3">
    <source>
        <dbReference type="Proteomes" id="UP001188597"/>
    </source>
</evidence>
<dbReference type="PANTHER" id="PTHR12360">
    <property type="entry name" value="NUCLEAR TRANSCRIPTION FACTOR, X-BOX BINDING 1 NFX1"/>
    <property type="match status" value="1"/>
</dbReference>
<accession>A0AA88X133</accession>
<dbReference type="Proteomes" id="UP001188597">
    <property type="component" value="Unassembled WGS sequence"/>
</dbReference>
<dbReference type="EMBL" id="JAVXUP010000214">
    <property type="protein sequence ID" value="KAK3034045.1"/>
    <property type="molecule type" value="Genomic_DNA"/>
</dbReference>
<dbReference type="GO" id="GO:0000981">
    <property type="term" value="F:DNA-binding transcription factor activity, RNA polymerase II-specific"/>
    <property type="evidence" value="ECO:0007669"/>
    <property type="project" value="TreeGrafter"/>
</dbReference>
<sequence>MCKDILKRLLGGAFGITPPNLEAFHFGENFVISKVLTDLFRHVLKWMLSVEESTAGWEPKRFVVVHVTPKSRAPACVLGAKGPIQSNLLQPPVSDALVDMDSRLVVTLFNLPSDADISALVLRFGGEYELVRLNDKNALAIFSDPVRAATAMRRLDQGFVHHGATVAYQNGSGSEGSSGPNAWVATGLGKDRGALAAL</sequence>
<feature type="domain" description="NFXL1 RRM-like" evidence="1">
    <location>
        <begin position="90"/>
        <end position="167"/>
    </location>
</feature>
<dbReference type="GO" id="GO:0005634">
    <property type="term" value="C:nucleus"/>
    <property type="evidence" value="ECO:0007669"/>
    <property type="project" value="TreeGrafter"/>
</dbReference>
<evidence type="ECO:0000313" key="2">
    <source>
        <dbReference type="EMBL" id="KAK3034045.1"/>
    </source>
</evidence>
<dbReference type="Pfam" id="PF24435">
    <property type="entry name" value="RRM_NFXL1"/>
    <property type="match status" value="1"/>
</dbReference>
<keyword evidence="3" id="KW-1185">Reference proteome</keyword>
<proteinExistence type="predicted"/>
<protein>
    <recommendedName>
        <fullName evidence="1">NFXL1 RRM-like domain-containing protein</fullName>
    </recommendedName>
</protein>
<dbReference type="GO" id="GO:0000977">
    <property type="term" value="F:RNA polymerase II transcription regulatory region sequence-specific DNA binding"/>
    <property type="evidence" value="ECO:0007669"/>
    <property type="project" value="TreeGrafter"/>
</dbReference>
<organism evidence="2 3">
    <name type="scientific">Escallonia herrerae</name>
    <dbReference type="NCBI Taxonomy" id="1293975"/>
    <lineage>
        <taxon>Eukaryota</taxon>
        <taxon>Viridiplantae</taxon>
        <taxon>Streptophyta</taxon>
        <taxon>Embryophyta</taxon>
        <taxon>Tracheophyta</taxon>
        <taxon>Spermatophyta</taxon>
        <taxon>Magnoliopsida</taxon>
        <taxon>eudicotyledons</taxon>
        <taxon>Gunneridae</taxon>
        <taxon>Pentapetalae</taxon>
        <taxon>asterids</taxon>
        <taxon>campanulids</taxon>
        <taxon>Escalloniales</taxon>
        <taxon>Escalloniaceae</taxon>
        <taxon>Escallonia</taxon>
    </lineage>
</organism>
<reference evidence="2" key="1">
    <citation type="submission" date="2022-12" db="EMBL/GenBank/DDBJ databases">
        <title>Draft genome assemblies for two species of Escallonia (Escalloniales).</title>
        <authorList>
            <person name="Chanderbali A."/>
            <person name="Dervinis C."/>
            <person name="Anghel I."/>
            <person name="Soltis D."/>
            <person name="Soltis P."/>
            <person name="Zapata F."/>
        </authorList>
    </citation>
    <scope>NUCLEOTIDE SEQUENCE</scope>
    <source>
        <strain evidence="2">UCBG64.0493</strain>
        <tissue evidence="2">Leaf</tissue>
    </source>
</reference>
<dbReference type="InterPro" id="IPR056234">
    <property type="entry name" value="RRM_NFXL1"/>
</dbReference>
<name>A0AA88X133_9ASTE</name>
<evidence type="ECO:0000259" key="1">
    <source>
        <dbReference type="Pfam" id="PF24435"/>
    </source>
</evidence>
<dbReference type="PANTHER" id="PTHR12360:SF12">
    <property type="entry name" value="TRANSCRIPTIONAL REPRESSOR NF-X1"/>
    <property type="match status" value="1"/>
</dbReference>
<dbReference type="AlphaFoldDB" id="A0AA88X133"/>
<gene>
    <name evidence="2" type="ORF">RJ639_032967</name>
</gene>
<dbReference type="InterPro" id="IPR034078">
    <property type="entry name" value="NFX1_fam"/>
</dbReference>